<dbReference type="AlphaFoldDB" id="A0A5D0QW11"/>
<comment type="caution">
    <text evidence="3">The sequence shown here is derived from an EMBL/GenBank/DDBJ whole genome shotgun (WGS) entry which is preliminary data.</text>
</comment>
<dbReference type="EMBL" id="VSKL01000002">
    <property type="protein sequence ID" value="TYB73350.1"/>
    <property type="molecule type" value="Genomic_DNA"/>
</dbReference>
<keyword evidence="2" id="KW-0732">Signal</keyword>
<protein>
    <recommendedName>
        <fullName evidence="5">DUF4175 domain-containing protein</fullName>
    </recommendedName>
</protein>
<evidence type="ECO:0000256" key="1">
    <source>
        <dbReference type="SAM" id="MobiDB-lite"/>
    </source>
</evidence>
<feature type="chain" id="PRO_5022690470" description="DUF4175 domain-containing protein" evidence="2">
    <location>
        <begin position="21"/>
        <end position="159"/>
    </location>
</feature>
<gene>
    <name evidence="3" type="ORF">ES675_06725</name>
</gene>
<accession>A0A5D0QW11</accession>
<organism evidence="3 4">
    <name type="scientific">Bizionia algoritergicola</name>
    <dbReference type="NCBI Taxonomy" id="291187"/>
    <lineage>
        <taxon>Bacteria</taxon>
        <taxon>Pseudomonadati</taxon>
        <taxon>Bacteroidota</taxon>
        <taxon>Flavobacteriia</taxon>
        <taxon>Flavobacteriales</taxon>
        <taxon>Flavobacteriaceae</taxon>
        <taxon>Bizionia</taxon>
    </lineage>
</organism>
<evidence type="ECO:0000313" key="3">
    <source>
        <dbReference type="EMBL" id="TYB73350.1"/>
    </source>
</evidence>
<reference evidence="3 4" key="1">
    <citation type="submission" date="2019-08" db="EMBL/GenBank/DDBJ databases">
        <title>Genomes of Antarctic Bizionia species.</title>
        <authorList>
            <person name="Bowman J.P."/>
        </authorList>
    </citation>
    <scope>NUCLEOTIDE SEQUENCE [LARGE SCALE GENOMIC DNA]</scope>
    <source>
        <strain evidence="3 4">APA-1</strain>
    </source>
</reference>
<dbReference type="Proteomes" id="UP000324358">
    <property type="component" value="Unassembled WGS sequence"/>
</dbReference>
<evidence type="ECO:0000256" key="2">
    <source>
        <dbReference type="SAM" id="SignalP"/>
    </source>
</evidence>
<proteinExistence type="predicted"/>
<evidence type="ECO:0008006" key="5">
    <source>
        <dbReference type="Google" id="ProtNLM"/>
    </source>
</evidence>
<dbReference type="OrthoDB" id="1444363at2"/>
<sequence length="159" mass="18137">MKTQVIILAAIGLFSLNSCIQETNPLALMETHESRSEVYNAIAQNDSYMTEFMANLQNDENAMKMMQDNYKMMGAVKHGENMQMIMKDSTAMHAMMATMMNDGKMMGTMMKMMHEKGIMSEDCMESCKNMMGEKGMDMQGMNKMNDMNNPSEENHTEHH</sequence>
<dbReference type="RefSeq" id="WP_066249818.1">
    <property type="nucleotide sequence ID" value="NZ_VSKL01000002.1"/>
</dbReference>
<name>A0A5D0QW11_9FLAO</name>
<keyword evidence="4" id="KW-1185">Reference proteome</keyword>
<feature type="signal peptide" evidence="2">
    <location>
        <begin position="1"/>
        <end position="20"/>
    </location>
</feature>
<feature type="region of interest" description="Disordered" evidence="1">
    <location>
        <begin position="139"/>
        <end position="159"/>
    </location>
</feature>
<evidence type="ECO:0000313" key="4">
    <source>
        <dbReference type="Proteomes" id="UP000324358"/>
    </source>
</evidence>